<sequence length="213" mass="24720">MVLRYPSMAIESLYQCMLRCMRSTTSLACLHRLRRRFKAWRDGFYELQSYYHPNTEPKGQKGLCNQRGELQKPKVPRHPVGKRRGRRGSRLKTVSSQSSSSSESDSEIGAMSSTSEESSLYCASRDSDRGWSVRRRDPRVNGSDIYVARFTKNGMGTAKPCWRCLEWSRWAGVKRIFHWNAEDNRFEVVKVNSAQREQYETHSDVRLFAGSNY</sequence>
<evidence type="ECO:0000256" key="1">
    <source>
        <dbReference type="SAM" id="MobiDB-lite"/>
    </source>
</evidence>
<gene>
    <name evidence="2" type="ORF">GFSPODELE1_LOCUS2056</name>
</gene>
<name>A0ABP1CRA8_9APHY</name>
<feature type="compositionally biased region" description="Low complexity" evidence="1">
    <location>
        <begin position="91"/>
        <end position="113"/>
    </location>
</feature>
<evidence type="ECO:0000313" key="3">
    <source>
        <dbReference type="Proteomes" id="UP001497453"/>
    </source>
</evidence>
<feature type="region of interest" description="Disordered" evidence="1">
    <location>
        <begin position="56"/>
        <end position="121"/>
    </location>
</feature>
<keyword evidence="3" id="KW-1185">Reference proteome</keyword>
<protein>
    <submittedName>
        <fullName evidence="2">Uncharacterized protein</fullName>
    </submittedName>
</protein>
<reference evidence="3" key="1">
    <citation type="submission" date="2024-04" db="EMBL/GenBank/DDBJ databases">
        <authorList>
            <person name="Shaw F."/>
            <person name="Minotto A."/>
        </authorList>
    </citation>
    <scope>NUCLEOTIDE SEQUENCE [LARGE SCALE GENOMIC DNA]</scope>
</reference>
<organism evidence="2 3">
    <name type="scientific">Somion occarium</name>
    <dbReference type="NCBI Taxonomy" id="3059160"/>
    <lineage>
        <taxon>Eukaryota</taxon>
        <taxon>Fungi</taxon>
        <taxon>Dikarya</taxon>
        <taxon>Basidiomycota</taxon>
        <taxon>Agaricomycotina</taxon>
        <taxon>Agaricomycetes</taxon>
        <taxon>Polyporales</taxon>
        <taxon>Cerrenaceae</taxon>
        <taxon>Somion</taxon>
    </lineage>
</organism>
<evidence type="ECO:0000313" key="2">
    <source>
        <dbReference type="EMBL" id="CAL1698222.1"/>
    </source>
</evidence>
<dbReference type="EMBL" id="OZ037953">
    <property type="protein sequence ID" value="CAL1698222.1"/>
    <property type="molecule type" value="Genomic_DNA"/>
</dbReference>
<accession>A0ABP1CRA8</accession>
<dbReference type="Proteomes" id="UP001497453">
    <property type="component" value="Chromosome 10"/>
</dbReference>
<feature type="compositionally biased region" description="Basic residues" evidence="1">
    <location>
        <begin position="74"/>
        <end position="90"/>
    </location>
</feature>
<proteinExistence type="predicted"/>